<dbReference type="Proteomes" id="UP000241426">
    <property type="component" value="Unassembled WGS sequence"/>
</dbReference>
<dbReference type="RefSeq" id="WP_107288986.1">
    <property type="nucleotide sequence ID" value="NZ_PYNF01000003.1"/>
</dbReference>
<dbReference type="AlphaFoldDB" id="A0A2T3KL11"/>
<dbReference type="EMBL" id="PYNF01000003">
    <property type="protein sequence ID" value="PSV00356.1"/>
    <property type="molecule type" value="Genomic_DNA"/>
</dbReference>
<evidence type="ECO:0000313" key="2">
    <source>
        <dbReference type="Proteomes" id="UP000241426"/>
    </source>
</evidence>
<evidence type="ECO:0000313" key="1">
    <source>
        <dbReference type="EMBL" id="PSV00356.1"/>
    </source>
</evidence>
<protein>
    <submittedName>
        <fullName evidence="1">Uncharacterized protein</fullName>
    </submittedName>
</protein>
<comment type="caution">
    <text evidence="1">The sequence shown here is derived from an EMBL/GenBank/DDBJ whole genome shotgun (WGS) entry which is preliminary data.</text>
</comment>
<reference evidence="1 2" key="1">
    <citation type="submission" date="2018-01" db="EMBL/GenBank/DDBJ databases">
        <title>Whole genome sequencing of Histamine producing bacteria.</title>
        <authorList>
            <person name="Butler K."/>
        </authorList>
    </citation>
    <scope>NUCLEOTIDE SEQUENCE [LARGE SCALE GENOMIC DNA]</scope>
    <source>
        <strain evidence="1 2">FS-7.2</strain>
    </source>
</reference>
<organism evidence="1 2">
    <name type="scientific">Photobacterium kishitanii</name>
    <dbReference type="NCBI Taxonomy" id="318456"/>
    <lineage>
        <taxon>Bacteria</taxon>
        <taxon>Pseudomonadati</taxon>
        <taxon>Pseudomonadota</taxon>
        <taxon>Gammaproteobacteria</taxon>
        <taxon>Vibrionales</taxon>
        <taxon>Vibrionaceae</taxon>
        <taxon>Photobacterium</taxon>
    </lineage>
</organism>
<proteinExistence type="predicted"/>
<accession>A0A2T3KL11</accession>
<gene>
    <name evidence="1" type="ORF">C9J27_04310</name>
</gene>
<sequence>MLSNLFRNCDLSDAEKLELLGTYVSNTQSTHIPFKFCLNTKIEGEEAQIKRMLLNIWDEATVDKAIQCPSIADVIESCDFVAAYRIPNDIFKNGFIRDELKTLGIEPPKLKDFINKLIPVTISESFEFRLLSILNKSPFGRITPLVEQAKKMTAQASIATLHDPETVTMYYKTSTGTVVCFQDNELAFVPDAFATSILDTHNGRTNLSDKYWTKPHFLIS</sequence>
<name>A0A2T3KL11_9GAMM</name>